<dbReference type="InterPro" id="IPR013320">
    <property type="entry name" value="ConA-like_dom_sf"/>
</dbReference>
<evidence type="ECO:0000313" key="10">
    <source>
        <dbReference type="Proteomes" id="UP000822688"/>
    </source>
</evidence>
<dbReference type="Pfam" id="PF00722">
    <property type="entry name" value="Glyco_hydro_16"/>
    <property type="match status" value="1"/>
</dbReference>
<feature type="glycosylation site" description="N-linked (GlcNAc...) asparagine" evidence="6">
    <location>
        <position position="112"/>
    </location>
</feature>
<feature type="domain" description="GH16" evidence="8">
    <location>
        <begin position="21"/>
        <end position="220"/>
    </location>
</feature>
<keyword evidence="10" id="KW-1185">Reference proteome</keyword>
<evidence type="ECO:0000256" key="5">
    <source>
        <dbReference type="PIRSR" id="PIRSR005604-1"/>
    </source>
</evidence>
<dbReference type="InterPro" id="IPR010713">
    <property type="entry name" value="XET_C"/>
</dbReference>
<comment type="caution">
    <text evidence="9">The sequence shown here is derived from an EMBL/GenBank/DDBJ whole genome shotgun (WGS) entry which is preliminary data.</text>
</comment>
<evidence type="ECO:0000256" key="6">
    <source>
        <dbReference type="PIRSR" id="PIRSR005604-2"/>
    </source>
</evidence>
<evidence type="ECO:0000256" key="7">
    <source>
        <dbReference type="RuleBase" id="RU361120"/>
    </source>
</evidence>
<dbReference type="CDD" id="cd02176">
    <property type="entry name" value="GH16_XET"/>
    <property type="match status" value="1"/>
</dbReference>
<dbReference type="GO" id="GO:0071555">
    <property type="term" value="P:cell wall organization"/>
    <property type="evidence" value="ECO:0007669"/>
    <property type="project" value="UniProtKB-KW"/>
</dbReference>
<keyword evidence="7" id="KW-0134">Cell wall</keyword>
<organism evidence="9 10">
    <name type="scientific">Ceratodon purpureus</name>
    <name type="common">Fire moss</name>
    <name type="synonym">Dicranum purpureum</name>
    <dbReference type="NCBI Taxonomy" id="3225"/>
    <lineage>
        <taxon>Eukaryota</taxon>
        <taxon>Viridiplantae</taxon>
        <taxon>Streptophyta</taxon>
        <taxon>Embryophyta</taxon>
        <taxon>Bryophyta</taxon>
        <taxon>Bryophytina</taxon>
        <taxon>Bryopsida</taxon>
        <taxon>Dicranidae</taxon>
        <taxon>Pseudoditrichales</taxon>
        <taxon>Ditrichaceae</taxon>
        <taxon>Ceratodon</taxon>
    </lineage>
</organism>
<feature type="active site" description="Proton donor" evidence="5">
    <location>
        <position position="108"/>
    </location>
</feature>
<evidence type="ECO:0000256" key="4">
    <source>
        <dbReference type="ARBA" id="ARBA00023295"/>
    </source>
</evidence>
<dbReference type="EMBL" id="CM026425">
    <property type="protein sequence ID" value="KAG0576833.1"/>
    <property type="molecule type" value="Genomic_DNA"/>
</dbReference>
<evidence type="ECO:0000256" key="2">
    <source>
        <dbReference type="ARBA" id="ARBA00022801"/>
    </source>
</evidence>
<dbReference type="PANTHER" id="PTHR31062">
    <property type="entry name" value="XYLOGLUCAN ENDOTRANSGLUCOSYLASE/HYDROLASE PROTEIN 8-RELATED"/>
    <property type="match status" value="1"/>
</dbReference>
<evidence type="ECO:0000259" key="8">
    <source>
        <dbReference type="PROSITE" id="PS51762"/>
    </source>
</evidence>
<dbReference type="Proteomes" id="UP000822688">
    <property type="component" value="Chromosome 5"/>
</dbReference>
<dbReference type="GO" id="GO:0042546">
    <property type="term" value="P:cell wall biogenesis"/>
    <property type="evidence" value="ECO:0007669"/>
    <property type="project" value="InterPro"/>
</dbReference>
<dbReference type="GO" id="GO:0016762">
    <property type="term" value="F:xyloglucan:xyloglucosyl transferase activity"/>
    <property type="evidence" value="ECO:0007669"/>
    <property type="project" value="UniProtKB-EC"/>
</dbReference>
<comment type="similarity">
    <text evidence="7">Belongs to the glycosyl hydrolase 16 family.</text>
</comment>
<sequence>MGTSSRTTVIALLLCLSCLVVDSNAQRLRGIQTQFNSWSMKNVKYTPDGRGVDLVLDRLSAAGIGSKTSYLFGGFGAWIKLPANNSAGTVTTFYMSSPNPYHCEFDFEFLGNETGKPFLLHTNIFVNGTGGREQQIYLPFDPTAAYHYYNFQWNKDLLVFYVDNTPIRMFRNLEGIIPGFMYPNVKPMNIYLSIWDGSSWATQGGRVKIDWAASPFVASYQKFRLNGCVANANDAASIANCQNSKFAAPGPRAQKLNIGRIRQMRVVKATQVKYNYCDDRPRYPTPPPECAFNTM</sequence>
<name>A0A8T0I2E6_CERPU</name>
<gene>
    <name evidence="9" type="ORF">KC19_5G111300</name>
</gene>
<keyword evidence="4 7" id="KW-0326">Glycosidase</keyword>
<dbReference type="Pfam" id="PF06955">
    <property type="entry name" value="XET_C"/>
    <property type="match status" value="1"/>
</dbReference>
<dbReference type="Gene3D" id="2.60.120.200">
    <property type="match status" value="1"/>
</dbReference>
<dbReference type="EC" id="2.4.1.207" evidence="7"/>
<feature type="active site" description="Nucleophile" evidence="5">
    <location>
        <position position="104"/>
    </location>
</feature>
<keyword evidence="3" id="KW-1015">Disulfide bond</keyword>
<dbReference type="PROSITE" id="PS51762">
    <property type="entry name" value="GH16_2"/>
    <property type="match status" value="1"/>
</dbReference>
<comment type="PTM">
    <text evidence="7">Contains at least one intrachain disulfide bond essential for its enzymatic activity.</text>
</comment>
<evidence type="ECO:0000256" key="3">
    <source>
        <dbReference type="ARBA" id="ARBA00023157"/>
    </source>
</evidence>
<evidence type="ECO:0000256" key="1">
    <source>
        <dbReference type="ARBA" id="ARBA00022679"/>
    </source>
</evidence>
<keyword evidence="7" id="KW-0732">Signal</keyword>
<proteinExistence type="inferred from homology"/>
<keyword evidence="7" id="KW-0052">Apoplast</keyword>
<dbReference type="PIRSF" id="PIRSF005604">
    <property type="entry name" value="XET"/>
    <property type="match status" value="1"/>
</dbReference>
<dbReference type="InterPro" id="IPR000757">
    <property type="entry name" value="Beta-glucanase-like"/>
</dbReference>
<keyword evidence="1 7" id="KW-0808">Transferase</keyword>
<keyword evidence="2 7" id="KW-0378">Hydrolase</keyword>
<dbReference type="GO" id="GO:0004553">
    <property type="term" value="F:hydrolase activity, hydrolyzing O-glycosyl compounds"/>
    <property type="evidence" value="ECO:0007669"/>
    <property type="project" value="InterPro"/>
</dbReference>
<reference evidence="9" key="1">
    <citation type="submission" date="2020-06" db="EMBL/GenBank/DDBJ databases">
        <title>WGS assembly of Ceratodon purpureus strain R40.</title>
        <authorList>
            <person name="Carey S.B."/>
            <person name="Jenkins J."/>
            <person name="Shu S."/>
            <person name="Lovell J.T."/>
            <person name="Sreedasyam A."/>
            <person name="Maumus F."/>
            <person name="Tiley G.P."/>
            <person name="Fernandez-Pozo N."/>
            <person name="Barry K."/>
            <person name="Chen C."/>
            <person name="Wang M."/>
            <person name="Lipzen A."/>
            <person name="Daum C."/>
            <person name="Saski C.A."/>
            <person name="Payton A.C."/>
            <person name="Mcbreen J.C."/>
            <person name="Conrad R.E."/>
            <person name="Kollar L.M."/>
            <person name="Olsson S."/>
            <person name="Huttunen S."/>
            <person name="Landis J.B."/>
            <person name="Wickett N.J."/>
            <person name="Johnson M.G."/>
            <person name="Rensing S.A."/>
            <person name="Grimwood J."/>
            <person name="Schmutz J."/>
            <person name="Mcdaniel S.F."/>
        </authorList>
    </citation>
    <scope>NUCLEOTIDE SEQUENCE</scope>
    <source>
        <strain evidence="9">R40</strain>
    </source>
</reference>
<dbReference type="InterPro" id="IPR044791">
    <property type="entry name" value="Beta-glucanase/XTH"/>
</dbReference>
<evidence type="ECO:0000313" key="9">
    <source>
        <dbReference type="EMBL" id="KAG0576833.1"/>
    </source>
</evidence>
<keyword evidence="7" id="KW-0961">Cell wall biogenesis/degradation</keyword>
<dbReference type="InterPro" id="IPR016455">
    <property type="entry name" value="XTH"/>
</dbReference>
<dbReference type="AlphaFoldDB" id="A0A8T0I2E6"/>
<dbReference type="OrthoDB" id="4781at2759"/>
<keyword evidence="7" id="KW-0964">Secreted</keyword>
<comment type="subcellular location">
    <subcellularLocation>
        <location evidence="7">Secreted</location>
        <location evidence="7">Cell wall</location>
    </subcellularLocation>
    <subcellularLocation>
        <location evidence="7">Secreted</location>
        <location evidence="7">Extracellular space</location>
        <location evidence="7">Apoplast</location>
    </subcellularLocation>
</comment>
<dbReference type="GO" id="GO:0048046">
    <property type="term" value="C:apoplast"/>
    <property type="evidence" value="ECO:0007669"/>
    <property type="project" value="UniProtKB-SubCell"/>
</dbReference>
<feature type="signal peptide" evidence="7">
    <location>
        <begin position="1"/>
        <end position="25"/>
    </location>
</feature>
<feature type="chain" id="PRO_5035962531" description="Xyloglucan endotransglucosylase/hydrolase" evidence="7">
    <location>
        <begin position="26"/>
        <end position="295"/>
    </location>
</feature>
<protein>
    <recommendedName>
        <fullName evidence="7">Xyloglucan endotransglucosylase/hydrolase</fullName>
        <ecNumber evidence="7">2.4.1.207</ecNumber>
    </recommendedName>
</protein>
<comment type="function">
    <text evidence="7">Catalyzes xyloglucan endohydrolysis (XEH) and/or endotransglycosylation (XET). Cleaves and religates xyloglucan polymers, an essential constituent of the primary cell wall, and thereby participates in cell wall construction of growing tissues.</text>
</comment>
<accession>A0A8T0I2E6</accession>
<dbReference type="GO" id="GO:0010411">
    <property type="term" value="P:xyloglucan metabolic process"/>
    <property type="evidence" value="ECO:0007669"/>
    <property type="project" value="InterPro"/>
</dbReference>
<dbReference type="SUPFAM" id="SSF49899">
    <property type="entry name" value="Concanavalin A-like lectins/glucanases"/>
    <property type="match status" value="1"/>
</dbReference>